<keyword evidence="2" id="KW-0812">Transmembrane</keyword>
<dbReference type="EMBL" id="BAOQ01000042">
    <property type="protein sequence ID" value="GAC85796.1"/>
    <property type="molecule type" value="Genomic_DNA"/>
</dbReference>
<gene>
    <name evidence="3" type="ORF">GP2_042_00220</name>
</gene>
<comment type="caution">
    <text evidence="3">The sequence shown here is derived from an EMBL/GenBank/DDBJ whole genome shotgun (WGS) entry which is preliminary data.</text>
</comment>
<keyword evidence="2" id="KW-0472">Membrane</keyword>
<reference evidence="3 4" key="1">
    <citation type="submission" date="2013-02" db="EMBL/GenBank/DDBJ databases">
        <title>Whole genome shotgun sequence of Gordonia paraffinivorans NBRC 108238.</title>
        <authorList>
            <person name="Isaki-Nakamura S."/>
            <person name="Hosoyama A."/>
            <person name="Tsuchikane K."/>
            <person name="Ando Y."/>
            <person name="Baba S."/>
            <person name="Ohji S."/>
            <person name="Hamada M."/>
            <person name="Tamura T."/>
            <person name="Yamazoe A."/>
            <person name="Yamazaki S."/>
            <person name="Fujita N."/>
        </authorList>
    </citation>
    <scope>NUCLEOTIDE SEQUENCE [LARGE SCALE GENOMIC DNA]</scope>
    <source>
        <strain evidence="3 4">NBRC 108238</strain>
    </source>
</reference>
<sequence length="114" mass="11910">MALVQMVEVGDHMTDIGSAHTVSADAMHHACVACVCVRELRGEGTCVGTVGSEGLLDAGTVTAFVVAALVILVLAVVVYRREHRRPGPRTTSDGDPVDRDLIGGDRETAGARRG</sequence>
<dbReference type="Proteomes" id="UP000035021">
    <property type="component" value="Unassembled WGS sequence"/>
</dbReference>
<keyword evidence="4" id="KW-1185">Reference proteome</keyword>
<organism evidence="3 4">
    <name type="scientific">Gordonia paraffinivorans NBRC 108238</name>
    <dbReference type="NCBI Taxonomy" id="1223543"/>
    <lineage>
        <taxon>Bacteria</taxon>
        <taxon>Bacillati</taxon>
        <taxon>Actinomycetota</taxon>
        <taxon>Actinomycetes</taxon>
        <taxon>Mycobacteriales</taxon>
        <taxon>Gordoniaceae</taxon>
        <taxon>Gordonia</taxon>
    </lineage>
</organism>
<proteinExistence type="predicted"/>
<feature type="transmembrane region" description="Helical" evidence="2">
    <location>
        <begin position="58"/>
        <end position="79"/>
    </location>
</feature>
<protein>
    <submittedName>
        <fullName evidence="3">Uncharacterized protein</fullName>
    </submittedName>
</protein>
<evidence type="ECO:0000256" key="2">
    <source>
        <dbReference type="SAM" id="Phobius"/>
    </source>
</evidence>
<evidence type="ECO:0000313" key="4">
    <source>
        <dbReference type="Proteomes" id="UP000035021"/>
    </source>
</evidence>
<feature type="region of interest" description="Disordered" evidence="1">
    <location>
        <begin position="84"/>
        <end position="114"/>
    </location>
</feature>
<feature type="compositionally biased region" description="Basic and acidic residues" evidence="1">
    <location>
        <begin position="96"/>
        <end position="114"/>
    </location>
</feature>
<evidence type="ECO:0000256" key="1">
    <source>
        <dbReference type="SAM" id="MobiDB-lite"/>
    </source>
</evidence>
<evidence type="ECO:0000313" key="3">
    <source>
        <dbReference type="EMBL" id="GAC85796.1"/>
    </source>
</evidence>
<name>A0ABQ0IQF3_9ACTN</name>
<accession>A0ABQ0IQF3</accession>
<keyword evidence="2" id="KW-1133">Transmembrane helix</keyword>